<evidence type="ECO:0000313" key="2">
    <source>
        <dbReference type="Proteomes" id="UP001377168"/>
    </source>
</evidence>
<evidence type="ECO:0000313" key="1">
    <source>
        <dbReference type="EMBL" id="MEJ8640197.1"/>
    </source>
</evidence>
<dbReference type="Proteomes" id="UP001377168">
    <property type="component" value="Unassembled WGS sequence"/>
</dbReference>
<proteinExistence type="predicted"/>
<reference evidence="1" key="1">
    <citation type="submission" date="2024-03" db="EMBL/GenBank/DDBJ databases">
        <title>Novel Streptomyces species of biotechnological and ecological value are a feature of Machair soil.</title>
        <authorList>
            <person name="Prole J.R."/>
            <person name="Goodfellow M."/>
            <person name="Allenby N."/>
            <person name="Ward A.C."/>
        </authorList>
    </citation>
    <scope>NUCLEOTIDE SEQUENCE</scope>
    <source>
        <strain evidence="1">MS2.AVA.5</strain>
    </source>
</reference>
<keyword evidence="2" id="KW-1185">Reference proteome</keyword>
<gene>
    <name evidence="1" type="ORF">WKI67_43735</name>
</gene>
<dbReference type="EMBL" id="JBBKAJ010000039">
    <property type="protein sequence ID" value="MEJ8640197.1"/>
    <property type="molecule type" value="Genomic_DNA"/>
</dbReference>
<name>A0ACC6QAR0_9ACTN</name>
<sequence length="60" mass="6703">MPDEDAPPDLTAQLRATADRMALCFAQQMLAAEKWAHPGRDRRALTQLLALAERTEERGP</sequence>
<comment type="caution">
    <text evidence="1">The sequence shown here is derived from an EMBL/GenBank/DDBJ whole genome shotgun (WGS) entry which is preliminary data.</text>
</comment>
<accession>A0ACC6QAR0</accession>
<protein>
    <submittedName>
        <fullName evidence="1">Uncharacterized protein</fullName>
    </submittedName>
</protein>
<organism evidence="1 2">
    <name type="scientific">Streptomyces achmelvichensis</name>
    <dbReference type="NCBI Taxonomy" id="3134111"/>
    <lineage>
        <taxon>Bacteria</taxon>
        <taxon>Bacillati</taxon>
        <taxon>Actinomycetota</taxon>
        <taxon>Actinomycetes</taxon>
        <taxon>Kitasatosporales</taxon>
        <taxon>Streptomycetaceae</taxon>
        <taxon>Streptomyces</taxon>
    </lineage>
</organism>